<dbReference type="PROSITE" id="PS50949">
    <property type="entry name" value="HTH_GNTR"/>
    <property type="match status" value="1"/>
</dbReference>
<evidence type="ECO:0000256" key="1">
    <source>
        <dbReference type="ARBA" id="ARBA00023015"/>
    </source>
</evidence>
<dbReference type="Gene3D" id="1.20.120.530">
    <property type="entry name" value="GntR ligand-binding domain-like"/>
    <property type="match status" value="1"/>
</dbReference>
<reference evidence="5 6" key="1">
    <citation type="submission" date="2017-12" db="EMBL/GenBank/DDBJ databases">
        <title>The genome sequence of Caulobacter sp. 410.</title>
        <authorList>
            <person name="Gao J."/>
            <person name="Mao X."/>
            <person name="Sun J."/>
        </authorList>
    </citation>
    <scope>NUCLEOTIDE SEQUENCE [LARGE SCALE GENOMIC DNA]</scope>
    <source>
        <strain evidence="5 6">410</strain>
    </source>
</reference>
<proteinExistence type="predicted"/>
<dbReference type="InterPro" id="IPR011711">
    <property type="entry name" value="GntR_C"/>
</dbReference>
<comment type="caution">
    <text evidence="5">The sequence shown here is derived from an EMBL/GenBank/DDBJ whole genome shotgun (WGS) entry which is preliminary data.</text>
</comment>
<dbReference type="OrthoDB" id="8114900at2"/>
<evidence type="ECO:0000313" key="6">
    <source>
        <dbReference type="Proteomes" id="UP000234479"/>
    </source>
</evidence>
<feature type="domain" description="HTH gntR-type" evidence="4">
    <location>
        <begin position="6"/>
        <end position="73"/>
    </location>
</feature>
<keyword evidence="6" id="KW-1185">Reference proteome</keyword>
<dbReference type="GO" id="GO:0003700">
    <property type="term" value="F:DNA-binding transcription factor activity"/>
    <property type="evidence" value="ECO:0007669"/>
    <property type="project" value="InterPro"/>
</dbReference>
<dbReference type="SMART" id="SM00895">
    <property type="entry name" value="FCD"/>
    <property type="match status" value="1"/>
</dbReference>
<evidence type="ECO:0000313" key="5">
    <source>
        <dbReference type="EMBL" id="PLR21951.1"/>
    </source>
</evidence>
<dbReference type="PANTHER" id="PTHR43537">
    <property type="entry name" value="TRANSCRIPTIONAL REGULATOR, GNTR FAMILY"/>
    <property type="match status" value="1"/>
</dbReference>
<dbReference type="GO" id="GO:0003677">
    <property type="term" value="F:DNA binding"/>
    <property type="evidence" value="ECO:0007669"/>
    <property type="project" value="UniProtKB-KW"/>
</dbReference>
<keyword evidence="3" id="KW-0804">Transcription</keyword>
<accession>A0A2N5D7C1</accession>
<dbReference type="InterPro" id="IPR000524">
    <property type="entry name" value="Tscrpt_reg_HTH_GntR"/>
</dbReference>
<gene>
    <name evidence="5" type="ORF">SGCZBJ_20425</name>
</gene>
<name>A0A2N5D7C1_9CAUL</name>
<dbReference type="Gene3D" id="1.10.10.10">
    <property type="entry name" value="Winged helix-like DNA-binding domain superfamily/Winged helix DNA-binding domain"/>
    <property type="match status" value="1"/>
</dbReference>
<dbReference type="SMART" id="SM00345">
    <property type="entry name" value="HTH_GNTR"/>
    <property type="match status" value="1"/>
</dbReference>
<dbReference type="EMBL" id="PJRS01000041">
    <property type="protein sequence ID" value="PLR21951.1"/>
    <property type="molecule type" value="Genomic_DNA"/>
</dbReference>
<dbReference type="SUPFAM" id="SSF48008">
    <property type="entry name" value="GntR ligand-binding domain-like"/>
    <property type="match status" value="1"/>
</dbReference>
<dbReference type="Pfam" id="PF07729">
    <property type="entry name" value="FCD"/>
    <property type="match status" value="1"/>
</dbReference>
<dbReference type="Proteomes" id="UP000234479">
    <property type="component" value="Unassembled WGS sequence"/>
</dbReference>
<keyword evidence="1" id="KW-0805">Transcription regulation</keyword>
<dbReference type="CDD" id="cd07377">
    <property type="entry name" value="WHTH_GntR"/>
    <property type="match status" value="1"/>
</dbReference>
<dbReference type="Pfam" id="PF00392">
    <property type="entry name" value="GntR"/>
    <property type="match status" value="1"/>
</dbReference>
<evidence type="ECO:0000256" key="3">
    <source>
        <dbReference type="ARBA" id="ARBA00023163"/>
    </source>
</evidence>
<dbReference type="AlphaFoldDB" id="A0A2N5D7C1"/>
<dbReference type="PANTHER" id="PTHR43537:SF51">
    <property type="entry name" value="HTH-TYPE TRANSCRIPTIONAL REGULATOR LGOR-RELATED"/>
    <property type="match status" value="1"/>
</dbReference>
<protein>
    <submittedName>
        <fullName evidence="5">GntR family transcriptional regulator</fullName>
    </submittedName>
</protein>
<dbReference type="InterPro" id="IPR036388">
    <property type="entry name" value="WH-like_DNA-bd_sf"/>
</dbReference>
<organism evidence="5 6">
    <name type="scientific">Caulobacter zeae</name>
    <dbReference type="NCBI Taxonomy" id="2055137"/>
    <lineage>
        <taxon>Bacteria</taxon>
        <taxon>Pseudomonadati</taxon>
        <taxon>Pseudomonadota</taxon>
        <taxon>Alphaproteobacteria</taxon>
        <taxon>Caulobacterales</taxon>
        <taxon>Caulobacteraceae</taxon>
        <taxon>Caulobacter</taxon>
    </lineage>
</organism>
<keyword evidence="2" id="KW-0238">DNA-binding</keyword>
<evidence type="ECO:0000256" key="2">
    <source>
        <dbReference type="ARBA" id="ARBA00023125"/>
    </source>
</evidence>
<evidence type="ECO:0000259" key="4">
    <source>
        <dbReference type="PROSITE" id="PS50949"/>
    </source>
</evidence>
<sequence>MDMPKMKPGQWVIVSLRKMIASGELKRGERIAEIATAEALGVSRMPVRMALRALEQEGLVVKLGARGYAARGPSEIDIRGAIEVRGVLEGLAASHAAIRGLSPEHAATLRRCLQDGDALLDRDALDEAAIEAYHALNLTFHATLVEAAGNSAIVSALARNNGLPFASADALALDLSDPRGELLHLRAAHAQHHEVLEALLAGDAVAAERVMRDHALAAIRNAKVFVEP</sequence>
<dbReference type="InterPro" id="IPR008920">
    <property type="entry name" value="TF_FadR/GntR_C"/>
</dbReference>
<dbReference type="RefSeq" id="WP_101719782.1">
    <property type="nucleotide sequence ID" value="NZ_PJRS01000041.1"/>
</dbReference>
<dbReference type="InterPro" id="IPR036390">
    <property type="entry name" value="WH_DNA-bd_sf"/>
</dbReference>
<dbReference type="SUPFAM" id="SSF46785">
    <property type="entry name" value="Winged helix' DNA-binding domain"/>
    <property type="match status" value="1"/>
</dbReference>